<accession>A0A226C0X3</accession>
<evidence type="ECO:0000313" key="1">
    <source>
        <dbReference type="EMBL" id="OWZ84099.1"/>
    </source>
</evidence>
<dbReference type="EMBL" id="NIQC01000008">
    <property type="protein sequence ID" value="OWZ84099.1"/>
    <property type="molecule type" value="Genomic_DNA"/>
</dbReference>
<sequence>MSQNSIYYWQNFLEKDEVSGVKPDSYILNFHIVNQNTNDIYYEWFSFENEKELLGFIKYVALPSAYYSRTIGKEKDELIVSPDTYDGVLELLNNAEVDENEINNFKEDFSLVEDIENDFSLEQLEKFSDSFHSHLDIYGIVFAGLYVHENIKKLGEQLIKDYEEEGMIDELERQMELGKDDIIDLFSNIENNPFMLRKINEFLSNQLFL</sequence>
<dbReference type="OrthoDB" id="1897648at2"/>
<dbReference type="AlphaFoldDB" id="A0A226C0X3"/>
<evidence type="ECO:0000313" key="2">
    <source>
        <dbReference type="Proteomes" id="UP000214588"/>
    </source>
</evidence>
<protein>
    <submittedName>
        <fullName evidence="1">Uncharacterized protein</fullName>
    </submittedName>
</protein>
<dbReference type="Proteomes" id="UP000214588">
    <property type="component" value="Unassembled WGS sequence"/>
</dbReference>
<proteinExistence type="predicted"/>
<keyword evidence="2" id="KW-1185">Reference proteome</keyword>
<comment type="caution">
    <text evidence="1">The sequence shown here is derived from an EMBL/GenBank/DDBJ whole genome shotgun (WGS) entry which is preliminary data.</text>
</comment>
<name>A0A226C0X3_9FIRM</name>
<organism evidence="1 2">
    <name type="scientific">Natranaerobius trueperi</name>
    <dbReference type="NCBI Taxonomy" id="759412"/>
    <lineage>
        <taxon>Bacteria</taxon>
        <taxon>Bacillati</taxon>
        <taxon>Bacillota</taxon>
        <taxon>Clostridia</taxon>
        <taxon>Natranaerobiales</taxon>
        <taxon>Natranaerobiaceae</taxon>
        <taxon>Natranaerobius</taxon>
    </lineage>
</organism>
<dbReference type="RefSeq" id="WP_089023232.1">
    <property type="nucleotide sequence ID" value="NZ_NIQC01000008.1"/>
</dbReference>
<reference evidence="1 2" key="1">
    <citation type="submission" date="2017-06" db="EMBL/GenBank/DDBJ databases">
        <title>Draft Genome Sequence of Natranaerobius trueperi halophilic, alkalithermophilic bacteria from soda lakes.</title>
        <authorList>
            <person name="Zhao B."/>
        </authorList>
    </citation>
    <scope>NUCLEOTIDE SEQUENCE [LARGE SCALE GENOMIC DNA]</scope>
    <source>
        <strain evidence="1 2">DSM 18760</strain>
    </source>
</reference>
<gene>
    <name evidence="1" type="ORF">CDO51_05130</name>
</gene>